<dbReference type="EMBL" id="QGKY02001925">
    <property type="protein sequence ID" value="KAF2547096.1"/>
    <property type="molecule type" value="Genomic_DNA"/>
</dbReference>
<reference evidence="1" key="1">
    <citation type="submission" date="2019-12" db="EMBL/GenBank/DDBJ databases">
        <title>Genome sequencing and annotation of Brassica cretica.</title>
        <authorList>
            <person name="Studholme D.J."/>
            <person name="Sarris P.F."/>
        </authorList>
    </citation>
    <scope>NUCLEOTIDE SEQUENCE</scope>
    <source>
        <strain evidence="1">PFS-102/07</strain>
        <tissue evidence="1">Leaf</tissue>
    </source>
</reference>
<dbReference type="AlphaFoldDB" id="A0A8S9GRJ8"/>
<accession>A0A8S9GRJ8</accession>
<gene>
    <name evidence="1" type="ORF">F2Q70_00020471</name>
</gene>
<name>A0A8S9GRJ8_BRACR</name>
<proteinExistence type="predicted"/>
<protein>
    <submittedName>
        <fullName evidence="1">Uncharacterized protein</fullName>
    </submittedName>
</protein>
<sequence>MYHSGSDPPSRRSVPEKLRLRRRDLCHCPLPVGTRLMTFQSSGLTSVTKPLQKVEQEQDLFGIADSNDLISAPGFLRFTTMTSSKAPSTALFSAFTSSRSIVAVLRDQEMSLFLLNSSPLLFVPVAESSREDLGRSLRDTSRILDKIVKTDLVKPPCHLATSSTNRDGPEMRRVMISTAAQSFKLCSSSKTRERGHSPWGTYEDGGSCDEGVCFEDGGSLTVIVFPLGSGGSCSVPVIAVQFRQQQSLGEDDGGYSSTCCFVIKWITRRCGSSSFFFL</sequence>
<organism evidence="1">
    <name type="scientific">Brassica cretica</name>
    <name type="common">Mustard</name>
    <dbReference type="NCBI Taxonomy" id="69181"/>
    <lineage>
        <taxon>Eukaryota</taxon>
        <taxon>Viridiplantae</taxon>
        <taxon>Streptophyta</taxon>
        <taxon>Embryophyta</taxon>
        <taxon>Tracheophyta</taxon>
        <taxon>Spermatophyta</taxon>
        <taxon>Magnoliopsida</taxon>
        <taxon>eudicotyledons</taxon>
        <taxon>Gunneridae</taxon>
        <taxon>Pentapetalae</taxon>
        <taxon>rosids</taxon>
        <taxon>malvids</taxon>
        <taxon>Brassicales</taxon>
        <taxon>Brassicaceae</taxon>
        <taxon>Brassiceae</taxon>
        <taxon>Brassica</taxon>
    </lineage>
</organism>
<comment type="caution">
    <text evidence="1">The sequence shown here is derived from an EMBL/GenBank/DDBJ whole genome shotgun (WGS) entry which is preliminary data.</text>
</comment>
<evidence type="ECO:0000313" key="1">
    <source>
        <dbReference type="EMBL" id="KAF2547096.1"/>
    </source>
</evidence>